<dbReference type="NCBIfam" id="TIGR00668">
    <property type="entry name" value="apaH"/>
    <property type="match status" value="1"/>
</dbReference>
<evidence type="ECO:0000256" key="7">
    <source>
        <dbReference type="ARBA" id="ARBA00033210"/>
    </source>
</evidence>
<evidence type="ECO:0000256" key="2">
    <source>
        <dbReference type="ARBA" id="ARBA00005419"/>
    </source>
</evidence>
<dbReference type="OrthoDB" id="9807890at2"/>
<evidence type="ECO:0000256" key="5">
    <source>
        <dbReference type="ARBA" id="ARBA00031248"/>
    </source>
</evidence>
<dbReference type="CDD" id="cd07422">
    <property type="entry name" value="MPP_ApaH"/>
    <property type="match status" value="1"/>
</dbReference>
<dbReference type="Proteomes" id="UP000295830">
    <property type="component" value="Unassembled WGS sequence"/>
</dbReference>
<dbReference type="AlphaFoldDB" id="A0A4R7JSB1"/>
<proteinExistence type="inferred from homology"/>
<dbReference type="SUPFAM" id="SSF56300">
    <property type="entry name" value="Metallo-dependent phosphatases"/>
    <property type="match status" value="1"/>
</dbReference>
<accession>A0A4R7JSB1</accession>
<dbReference type="NCBIfam" id="NF001204">
    <property type="entry name" value="PRK00166.1"/>
    <property type="match status" value="1"/>
</dbReference>
<evidence type="ECO:0000313" key="11">
    <source>
        <dbReference type="Proteomes" id="UP000295830"/>
    </source>
</evidence>
<dbReference type="InterPro" id="IPR029052">
    <property type="entry name" value="Metallo-depent_PP-like"/>
</dbReference>
<evidence type="ECO:0000256" key="8">
    <source>
        <dbReference type="ARBA" id="ARBA00049417"/>
    </source>
</evidence>
<dbReference type="EC" id="3.6.1.41" evidence="3"/>
<evidence type="ECO:0000256" key="3">
    <source>
        <dbReference type="ARBA" id="ARBA00012506"/>
    </source>
</evidence>
<dbReference type="InterPro" id="IPR004843">
    <property type="entry name" value="Calcineurin-like_PHP"/>
</dbReference>
<evidence type="ECO:0000259" key="9">
    <source>
        <dbReference type="Pfam" id="PF00149"/>
    </source>
</evidence>
<feature type="domain" description="Calcineurin-like phosphoesterase" evidence="9">
    <location>
        <begin position="5"/>
        <end position="149"/>
    </location>
</feature>
<comment type="function">
    <text evidence="1">Hydrolyzes diadenosine 5',5'''-P1,P4-tetraphosphate to yield ADP.</text>
</comment>
<comment type="catalytic activity">
    <reaction evidence="8">
        <text>P(1),P(4)-bis(5'-adenosyl) tetraphosphate + H2O = 2 ADP + 2 H(+)</text>
        <dbReference type="Rhea" id="RHEA:24252"/>
        <dbReference type="ChEBI" id="CHEBI:15377"/>
        <dbReference type="ChEBI" id="CHEBI:15378"/>
        <dbReference type="ChEBI" id="CHEBI:58141"/>
        <dbReference type="ChEBI" id="CHEBI:456216"/>
        <dbReference type="EC" id="3.6.1.41"/>
    </reaction>
</comment>
<evidence type="ECO:0000313" key="10">
    <source>
        <dbReference type="EMBL" id="TDT40217.1"/>
    </source>
</evidence>
<comment type="similarity">
    <text evidence="2">Belongs to the Ap4A hydrolase family.</text>
</comment>
<reference evidence="10 11" key="1">
    <citation type="submission" date="2019-03" db="EMBL/GenBank/DDBJ databases">
        <title>Genomic Encyclopedia of Type Strains, Phase IV (KMG-IV): sequencing the most valuable type-strain genomes for metagenomic binning, comparative biology and taxonomic classification.</title>
        <authorList>
            <person name="Goeker M."/>
        </authorList>
    </citation>
    <scope>NUCLEOTIDE SEQUENCE [LARGE SCALE GENOMIC DNA]</scope>
    <source>
        <strain evidence="10 11">DSM 15505</strain>
    </source>
</reference>
<organism evidence="10 11">
    <name type="scientific">Halospina denitrificans</name>
    <dbReference type="NCBI Taxonomy" id="332522"/>
    <lineage>
        <taxon>Bacteria</taxon>
        <taxon>Pseudomonadati</taxon>
        <taxon>Pseudomonadota</taxon>
        <taxon>Gammaproteobacteria</taxon>
        <taxon>Halospina</taxon>
    </lineage>
</organism>
<gene>
    <name evidence="10" type="ORF">DES49_1982</name>
</gene>
<dbReference type="PANTHER" id="PTHR40942:SF4">
    <property type="entry name" value="CYTOCHROME C5"/>
    <property type="match status" value="1"/>
</dbReference>
<dbReference type="InterPro" id="IPR004617">
    <property type="entry name" value="ApaH"/>
</dbReference>
<dbReference type="Gene3D" id="3.60.21.10">
    <property type="match status" value="1"/>
</dbReference>
<comment type="caution">
    <text evidence="10">The sequence shown here is derived from an EMBL/GenBank/DDBJ whole genome shotgun (WGS) entry which is preliminary data.</text>
</comment>
<dbReference type="Pfam" id="PF00149">
    <property type="entry name" value="Metallophos"/>
    <property type="match status" value="1"/>
</dbReference>
<dbReference type="GO" id="GO:0008803">
    <property type="term" value="F:bis(5'-nucleosyl)-tetraphosphatase (symmetrical) activity"/>
    <property type="evidence" value="ECO:0007669"/>
    <property type="project" value="UniProtKB-EC"/>
</dbReference>
<evidence type="ECO:0000256" key="1">
    <source>
        <dbReference type="ARBA" id="ARBA00003413"/>
    </source>
</evidence>
<name>A0A4R7JSB1_9GAMM</name>
<keyword evidence="4" id="KW-0378">Hydrolase</keyword>
<dbReference type="RefSeq" id="WP_133736238.1">
    <property type="nucleotide sequence ID" value="NZ_SOAX01000004.1"/>
</dbReference>
<protein>
    <recommendedName>
        <fullName evidence="3">bis(5'-nucleosyl)-tetraphosphatase (symmetrical)</fullName>
        <ecNumber evidence="3">3.6.1.41</ecNumber>
    </recommendedName>
    <alternativeName>
        <fullName evidence="6">Ap4A hydrolase</fullName>
    </alternativeName>
    <alternativeName>
        <fullName evidence="5">Diadenosine 5',5'''-P1,P4-tetraphosphate pyrophosphohydrolase</fullName>
    </alternativeName>
    <alternativeName>
        <fullName evidence="7">Diadenosine tetraphosphatase</fullName>
    </alternativeName>
</protein>
<dbReference type="PIRSF" id="PIRSF000903">
    <property type="entry name" value="B5n-ttraPtase_sm"/>
    <property type="match status" value="1"/>
</dbReference>
<evidence type="ECO:0000256" key="4">
    <source>
        <dbReference type="ARBA" id="ARBA00022801"/>
    </source>
</evidence>
<dbReference type="EMBL" id="SOAX01000004">
    <property type="protein sequence ID" value="TDT40217.1"/>
    <property type="molecule type" value="Genomic_DNA"/>
</dbReference>
<sequence>MSDYAIGDIHGCYDSLRALMDRIRFRPDCDRLWFVGDIINRGPQSLESLRLVRSLRDNALVTLGNHDMHFLAMVLGGHSPRRKDTLDELFQAPDRHQLVDWLLQQSFAVYDGERDVLMVHAGVPHIWSVPQTLDRSRELESVLQSNSAPAFFREMYGNEPERWSEGLEGIDRWRVITNYFTRMRFLASDGTLELASKEGANEGPVGFVPWFQYPRPDNTELIFGHWASLEGWTNTPGVYGLDTGCVYGGSLTAMNLDTKELTRVEPCD</sequence>
<evidence type="ECO:0000256" key="6">
    <source>
        <dbReference type="ARBA" id="ARBA00032248"/>
    </source>
</evidence>
<keyword evidence="11" id="KW-1185">Reference proteome</keyword>
<dbReference type="PANTHER" id="PTHR40942">
    <property type="match status" value="1"/>
</dbReference>